<dbReference type="Proteomes" id="UP000233551">
    <property type="component" value="Unassembled WGS sequence"/>
</dbReference>
<accession>A0A2I0HWP7</accession>
<organism evidence="2 3">
    <name type="scientific">Punica granatum</name>
    <name type="common">Pomegranate</name>
    <dbReference type="NCBI Taxonomy" id="22663"/>
    <lineage>
        <taxon>Eukaryota</taxon>
        <taxon>Viridiplantae</taxon>
        <taxon>Streptophyta</taxon>
        <taxon>Embryophyta</taxon>
        <taxon>Tracheophyta</taxon>
        <taxon>Spermatophyta</taxon>
        <taxon>Magnoliopsida</taxon>
        <taxon>eudicotyledons</taxon>
        <taxon>Gunneridae</taxon>
        <taxon>Pentapetalae</taxon>
        <taxon>rosids</taxon>
        <taxon>malvids</taxon>
        <taxon>Myrtales</taxon>
        <taxon>Lythraceae</taxon>
        <taxon>Punica</taxon>
    </lineage>
</organism>
<keyword evidence="3" id="KW-1185">Reference proteome</keyword>
<comment type="caution">
    <text evidence="2">The sequence shown here is derived from an EMBL/GenBank/DDBJ whole genome shotgun (WGS) entry which is preliminary data.</text>
</comment>
<evidence type="ECO:0000256" key="1">
    <source>
        <dbReference type="SAM" id="Phobius"/>
    </source>
</evidence>
<keyword evidence="1" id="KW-0472">Membrane</keyword>
<keyword evidence="1" id="KW-1133">Transmembrane helix</keyword>
<sequence length="120" mass="13303">MTFGPYLEKWGLKCARTVTAGKALGRFGNDGHAEICNRAGLLSREEHREGNGRGGEAIRRRFAESQRRRGHGVTVASVLSFCPLMRGGEPCRDGEDSRVHRALAFLPLPVYGFIFLVLIF</sequence>
<feature type="transmembrane region" description="Helical" evidence="1">
    <location>
        <begin position="102"/>
        <end position="119"/>
    </location>
</feature>
<proteinExistence type="predicted"/>
<dbReference type="EMBL" id="PGOL01004991">
    <property type="protein sequence ID" value="PKI36139.1"/>
    <property type="molecule type" value="Genomic_DNA"/>
</dbReference>
<protein>
    <submittedName>
        <fullName evidence="2">Uncharacterized protein</fullName>
    </submittedName>
</protein>
<evidence type="ECO:0000313" key="3">
    <source>
        <dbReference type="Proteomes" id="UP000233551"/>
    </source>
</evidence>
<reference evidence="2 3" key="1">
    <citation type="submission" date="2017-11" db="EMBL/GenBank/DDBJ databases">
        <title>De-novo sequencing of pomegranate (Punica granatum L.) genome.</title>
        <authorList>
            <person name="Akparov Z."/>
            <person name="Amiraslanov A."/>
            <person name="Hajiyeva S."/>
            <person name="Abbasov M."/>
            <person name="Kaur K."/>
            <person name="Hamwieh A."/>
            <person name="Solovyev V."/>
            <person name="Salamov A."/>
            <person name="Braich B."/>
            <person name="Kosarev P."/>
            <person name="Mahmoud A."/>
            <person name="Hajiyev E."/>
            <person name="Babayeva S."/>
            <person name="Izzatullayeva V."/>
            <person name="Mammadov A."/>
            <person name="Mammadov A."/>
            <person name="Sharifova S."/>
            <person name="Ojaghi J."/>
            <person name="Eynullazada K."/>
            <person name="Bayramov B."/>
            <person name="Abdulazimova A."/>
            <person name="Shahmuradov I."/>
        </authorList>
    </citation>
    <scope>NUCLEOTIDE SEQUENCE [LARGE SCALE GENOMIC DNA]</scope>
    <source>
        <strain evidence="3">cv. AG2017</strain>
        <tissue evidence="2">Leaf</tissue>
    </source>
</reference>
<name>A0A2I0HWP7_PUNGR</name>
<gene>
    <name evidence="2" type="ORF">CRG98_043470</name>
</gene>
<evidence type="ECO:0000313" key="2">
    <source>
        <dbReference type="EMBL" id="PKI36139.1"/>
    </source>
</evidence>
<keyword evidence="1" id="KW-0812">Transmembrane</keyword>
<dbReference type="AlphaFoldDB" id="A0A2I0HWP7"/>